<reference evidence="4" key="1">
    <citation type="submission" date="2017-02" db="UniProtKB">
        <authorList>
            <consortium name="WormBaseParasite"/>
        </authorList>
    </citation>
    <scope>IDENTIFICATION</scope>
</reference>
<feature type="region of interest" description="Disordered" evidence="1">
    <location>
        <begin position="89"/>
        <end position="137"/>
    </location>
</feature>
<feature type="compositionally biased region" description="Basic and acidic residues" evidence="1">
    <location>
        <begin position="91"/>
        <end position="107"/>
    </location>
</feature>
<dbReference type="OrthoDB" id="20729at2759"/>
<accession>A0A0M3JSJ4</accession>
<gene>
    <name evidence="2" type="ORF">ASIM_LOCUS10510</name>
</gene>
<dbReference type="EMBL" id="UYRR01031002">
    <property type="protein sequence ID" value="VDK43098.1"/>
    <property type="molecule type" value="Genomic_DNA"/>
</dbReference>
<proteinExistence type="predicted"/>
<evidence type="ECO:0000313" key="2">
    <source>
        <dbReference type="EMBL" id="VDK43098.1"/>
    </source>
</evidence>
<dbReference type="AlphaFoldDB" id="A0A0M3JSJ4"/>
<sequence length="177" mass="19918">MILWGIQKHLNEKRLNPSHGNQNRRYVDSGVVNENFSSAYIDSHQGTSAAFHPSFYPDKRLLTWRAPHLRKQQPLKKSLEVDANSGITCESHSETKSKLSSSHHDSLKPSTKSISSAEKPVPASVPRSNGSPKNVIYIPDDWYSDVNSLSKDDLEQFEADSFDLEKVPEVPPPRHLC</sequence>
<protein>
    <submittedName>
        <fullName evidence="4">Ovule protein</fullName>
    </submittedName>
</protein>
<evidence type="ECO:0000313" key="3">
    <source>
        <dbReference type="Proteomes" id="UP000267096"/>
    </source>
</evidence>
<evidence type="ECO:0000256" key="1">
    <source>
        <dbReference type="SAM" id="MobiDB-lite"/>
    </source>
</evidence>
<dbReference type="WBParaSite" id="ASIM_0001095201-mRNA-1">
    <property type="protein sequence ID" value="ASIM_0001095201-mRNA-1"/>
    <property type="gene ID" value="ASIM_0001095201"/>
</dbReference>
<name>A0A0M3JSJ4_ANISI</name>
<evidence type="ECO:0000313" key="4">
    <source>
        <dbReference type="WBParaSite" id="ASIM_0001095201-mRNA-1"/>
    </source>
</evidence>
<organism evidence="4">
    <name type="scientific">Anisakis simplex</name>
    <name type="common">Herring worm</name>
    <dbReference type="NCBI Taxonomy" id="6269"/>
    <lineage>
        <taxon>Eukaryota</taxon>
        <taxon>Metazoa</taxon>
        <taxon>Ecdysozoa</taxon>
        <taxon>Nematoda</taxon>
        <taxon>Chromadorea</taxon>
        <taxon>Rhabditida</taxon>
        <taxon>Spirurina</taxon>
        <taxon>Ascaridomorpha</taxon>
        <taxon>Ascaridoidea</taxon>
        <taxon>Anisakidae</taxon>
        <taxon>Anisakis</taxon>
        <taxon>Anisakis simplex complex</taxon>
    </lineage>
</organism>
<dbReference type="Proteomes" id="UP000267096">
    <property type="component" value="Unassembled WGS sequence"/>
</dbReference>
<reference evidence="2 3" key="2">
    <citation type="submission" date="2018-11" db="EMBL/GenBank/DDBJ databases">
        <authorList>
            <consortium name="Pathogen Informatics"/>
        </authorList>
    </citation>
    <scope>NUCLEOTIDE SEQUENCE [LARGE SCALE GENOMIC DNA]</scope>
</reference>
<keyword evidence="3" id="KW-1185">Reference proteome</keyword>